<dbReference type="WBParaSite" id="Csp11.Scaffold630.g17683.t1">
    <property type="protein sequence ID" value="Csp11.Scaffold630.g17683.t1"/>
    <property type="gene ID" value="Csp11.Scaffold630.g17683"/>
</dbReference>
<reference evidence="3" key="1">
    <citation type="submission" date="2016-11" db="UniProtKB">
        <authorList>
            <consortium name="WormBaseParasite"/>
        </authorList>
    </citation>
    <scope>IDENTIFICATION</scope>
</reference>
<evidence type="ECO:0000313" key="3">
    <source>
        <dbReference type="WBParaSite" id="Csp11.Scaffold630.g17683.t1"/>
    </source>
</evidence>
<organism evidence="2 3">
    <name type="scientific">Caenorhabditis tropicalis</name>
    <dbReference type="NCBI Taxonomy" id="1561998"/>
    <lineage>
        <taxon>Eukaryota</taxon>
        <taxon>Metazoa</taxon>
        <taxon>Ecdysozoa</taxon>
        <taxon>Nematoda</taxon>
        <taxon>Chromadorea</taxon>
        <taxon>Rhabditida</taxon>
        <taxon>Rhabditina</taxon>
        <taxon>Rhabditomorpha</taxon>
        <taxon>Rhabditoidea</taxon>
        <taxon>Rhabditidae</taxon>
        <taxon>Peloderinae</taxon>
        <taxon>Caenorhabditis</taxon>
    </lineage>
</organism>
<dbReference type="AlphaFoldDB" id="A0A1I7UNA4"/>
<feature type="region of interest" description="Disordered" evidence="1">
    <location>
        <begin position="1"/>
        <end position="48"/>
    </location>
</feature>
<protein>
    <submittedName>
        <fullName evidence="3">SP-RING-type domain-containing protein</fullName>
    </submittedName>
</protein>
<sequence length="639" mass="70642">MWAPQGVPMSQPGSSAGHMPPGASGGAAPYPGQMNPMQHPGMGGYPGGQMQLPYGQMEGNHAMYDHRMMAANRAAAAAAGRPQGMMPDYPQMPMGHNPQNGMMRMPVQYPPGHPQMQYGQMMRAPPVSVYGQMNHVQQYAVTAHPNPTQLSVIHPDVRALYDSSFGYKIERDLLTEGMIATGTFGCEAQITPDAFDFLEQNPHSDVILSVWKSLKEGNEADCQLEVFVNGQLIMNQLSDNKSVSIKQYVRSGVNIINVGYSAPVAMHSMACEFVMRKNVGELKRLIQSKRSPQDQNMIANQQRMTLMQQANKRQAGTVSTTLNCVISKKRMFTPARHNDCKKFVFDLAQMITSSKHKTRYHCNHCNQYFKLEDINIDYFLLHAVVNFPLGINDVIVDKSGQIRPGEHEDQKPKRGKKKNENADVNGGHTIKRIKSEIIVKQEPGMYDMHGRNVPFSPMPMPGSVPPDWTRLQSPPFSMQSPNKIQLGPATPATPGMIFQNPASAGSMLNMSSPRQMPGLGHPLMPPHDPMLAVRSGSAPYTPESVKNDKNDELLMNIEGLYISRSNCIEPALIIDYMDGTKDDNFEDNLIYEMPSSPKHQQQLLDGAQTLMAPGSTSSSNASTFTPPFDDIHLGNRPSH</sequence>
<dbReference type="GO" id="GO:0061665">
    <property type="term" value="F:SUMO ligase activity"/>
    <property type="evidence" value="ECO:0007669"/>
    <property type="project" value="TreeGrafter"/>
</dbReference>
<dbReference type="GO" id="GO:0003712">
    <property type="term" value="F:transcription coregulator activity"/>
    <property type="evidence" value="ECO:0007669"/>
    <property type="project" value="TreeGrafter"/>
</dbReference>
<proteinExistence type="predicted"/>
<accession>A0A1I7UNA4</accession>
<dbReference type="GO" id="GO:0000785">
    <property type="term" value="C:chromatin"/>
    <property type="evidence" value="ECO:0007669"/>
    <property type="project" value="TreeGrafter"/>
</dbReference>
<feature type="compositionally biased region" description="Low complexity" evidence="1">
    <location>
        <begin position="12"/>
        <end position="40"/>
    </location>
</feature>
<evidence type="ECO:0000256" key="1">
    <source>
        <dbReference type="SAM" id="MobiDB-lite"/>
    </source>
</evidence>
<dbReference type="InterPro" id="IPR013083">
    <property type="entry name" value="Znf_RING/FYVE/PHD"/>
</dbReference>
<dbReference type="Gene3D" id="3.30.40.10">
    <property type="entry name" value="Zinc/RING finger domain, C3HC4 (zinc finger)"/>
    <property type="match status" value="1"/>
</dbReference>
<dbReference type="Proteomes" id="UP000095282">
    <property type="component" value="Unplaced"/>
</dbReference>
<feature type="region of interest" description="Disordered" evidence="1">
    <location>
        <begin position="402"/>
        <end position="427"/>
    </location>
</feature>
<dbReference type="PANTHER" id="PTHR10782:SF4">
    <property type="entry name" value="TONALLI, ISOFORM E"/>
    <property type="match status" value="1"/>
</dbReference>
<dbReference type="GO" id="GO:0006357">
    <property type="term" value="P:regulation of transcription by RNA polymerase II"/>
    <property type="evidence" value="ECO:0007669"/>
    <property type="project" value="TreeGrafter"/>
</dbReference>
<feature type="compositionally biased region" description="Polar residues" evidence="1">
    <location>
        <begin position="614"/>
        <end position="625"/>
    </location>
</feature>
<evidence type="ECO:0000313" key="2">
    <source>
        <dbReference type="Proteomes" id="UP000095282"/>
    </source>
</evidence>
<dbReference type="GO" id="GO:0016925">
    <property type="term" value="P:protein sumoylation"/>
    <property type="evidence" value="ECO:0007669"/>
    <property type="project" value="TreeGrafter"/>
</dbReference>
<dbReference type="PANTHER" id="PTHR10782">
    <property type="entry name" value="ZINC FINGER MIZ DOMAIN-CONTAINING PROTEIN"/>
    <property type="match status" value="1"/>
</dbReference>
<dbReference type="STRING" id="1561998.A0A1I7UNA4"/>
<dbReference type="eggNOG" id="KOG2169">
    <property type="taxonomic scope" value="Eukaryota"/>
</dbReference>
<name>A0A1I7UNA4_9PELO</name>
<feature type="region of interest" description="Disordered" evidence="1">
    <location>
        <begin position="610"/>
        <end position="639"/>
    </location>
</feature>
<keyword evidence="2" id="KW-1185">Reference proteome</keyword>